<dbReference type="EMBL" id="JANBOH010000036">
    <property type="protein sequence ID" value="KAJ1647196.1"/>
    <property type="molecule type" value="Genomic_DNA"/>
</dbReference>
<dbReference type="PANTHER" id="PTHR14237">
    <property type="entry name" value="MOLYBDOPTERIN COFACTOR SULFURASE MOSC"/>
    <property type="match status" value="1"/>
</dbReference>
<dbReference type="Proteomes" id="UP001145021">
    <property type="component" value="Unassembled WGS sequence"/>
</dbReference>
<gene>
    <name evidence="2" type="ORF">LPJ64_001381</name>
</gene>
<reference evidence="2" key="1">
    <citation type="submission" date="2022-07" db="EMBL/GenBank/DDBJ databases">
        <title>Phylogenomic reconstructions and comparative analyses of Kickxellomycotina fungi.</title>
        <authorList>
            <person name="Reynolds N.K."/>
            <person name="Stajich J.E."/>
            <person name="Barry K."/>
            <person name="Grigoriev I.V."/>
            <person name="Crous P."/>
            <person name="Smith M.E."/>
        </authorList>
    </citation>
    <scope>NUCLEOTIDE SEQUENCE</scope>
    <source>
        <strain evidence="2">NBRC 105413</strain>
    </source>
</reference>
<dbReference type="Pfam" id="PF03476">
    <property type="entry name" value="MOSC_N"/>
    <property type="match status" value="1"/>
</dbReference>
<dbReference type="GO" id="GO:0030170">
    <property type="term" value="F:pyridoxal phosphate binding"/>
    <property type="evidence" value="ECO:0007669"/>
    <property type="project" value="InterPro"/>
</dbReference>
<feature type="domain" description="MOSC" evidence="1">
    <location>
        <begin position="142"/>
        <end position="316"/>
    </location>
</feature>
<dbReference type="PANTHER" id="PTHR14237:SF19">
    <property type="entry name" value="MITOCHONDRIAL AMIDOXIME REDUCING COMPONENT 1"/>
    <property type="match status" value="1"/>
</dbReference>
<organism evidence="2 3">
    <name type="scientific">Coemansia asiatica</name>
    <dbReference type="NCBI Taxonomy" id="1052880"/>
    <lineage>
        <taxon>Eukaryota</taxon>
        <taxon>Fungi</taxon>
        <taxon>Fungi incertae sedis</taxon>
        <taxon>Zoopagomycota</taxon>
        <taxon>Kickxellomycotina</taxon>
        <taxon>Kickxellomycetes</taxon>
        <taxon>Kickxellales</taxon>
        <taxon>Kickxellaceae</taxon>
        <taxon>Coemansia</taxon>
    </lineage>
</organism>
<evidence type="ECO:0000313" key="3">
    <source>
        <dbReference type="Proteomes" id="UP001145021"/>
    </source>
</evidence>
<dbReference type="GO" id="GO:0030151">
    <property type="term" value="F:molybdenum ion binding"/>
    <property type="evidence" value="ECO:0007669"/>
    <property type="project" value="InterPro"/>
</dbReference>
<sequence length="327" mass="36326">MASLIANGDSRWVVEALYTYPVKSCQGVALSESVIGETGLAYDRLWMVINSKTGRFVTQRQEPRLALVKAKIDQAEGVLELSALSMETVLRLPLHPQKDKHLGEKIKVRVWSDDVIGRCCGGEASAWFTKFIGKPAQLLYKDPDEHRLVLRNFPKEGSCETPPKSGFTDDSPFHITTKQSLDDVNSRVPRPLTQQTFRPNIVLSAAGNCNSDNGSNSCGSLAYDEETWKRIESVADDDDQQEESWSMFIASRTTRCTMPNVNLETGAMHSDGEPMRTLRTFRLPDPGKPTTVCFGMHAVPQRIGQKIRVGQTVAVSERGYHSLAEPL</sequence>
<dbReference type="InterPro" id="IPR005303">
    <property type="entry name" value="MOCOS_middle"/>
</dbReference>
<protein>
    <recommendedName>
        <fullName evidence="1">MOSC domain-containing protein</fullName>
    </recommendedName>
</protein>
<evidence type="ECO:0000313" key="2">
    <source>
        <dbReference type="EMBL" id="KAJ1647196.1"/>
    </source>
</evidence>
<accession>A0A9W8CK08</accession>
<name>A0A9W8CK08_9FUNG</name>
<comment type="caution">
    <text evidence="2">The sequence shown here is derived from an EMBL/GenBank/DDBJ whole genome shotgun (WGS) entry which is preliminary data.</text>
</comment>
<dbReference type="AlphaFoldDB" id="A0A9W8CK08"/>
<dbReference type="SUPFAM" id="SSF141673">
    <property type="entry name" value="MOSC N-terminal domain-like"/>
    <property type="match status" value="1"/>
</dbReference>
<evidence type="ECO:0000259" key="1">
    <source>
        <dbReference type="PROSITE" id="PS51340"/>
    </source>
</evidence>
<dbReference type="PROSITE" id="PS51340">
    <property type="entry name" value="MOSC"/>
    <property type="match status" value="1"/>
</dbReference>
<dbReference type="Pfam" id="PF03473">
    <property type="entry name" value="MOSC"/>
    <property type="match status" value="1"/>
</dbReference>
<keyword evidence="3" id="KW-1185">Reference proteome</keyword>
<proteinExistence type="predicted"/>
<dbReference type="InterPro" id="IPR005302">
    <property type="entry name" value="MoCF_Sase_C"/>
</dbReference>
<dbReference type="GO" id="GO:0003824">
    <property type="term" value="F:catalytic activity"/>
    <property type="evidence" value="ECO:0007669"/>
    <property type="project" value="InterPro"/>
</dbReference>